<organism evidence="1 2">
    <name type="scientific">Glossina palpalis gambiensis</name>
    <dbReference type="NCBI Taxonomy" id="67801"/>
    <lineage>
        <taxon>Eukaryota</taxon>
        <taxon>Metazoa</taxon>
        <taxon>Ecdysozoa</taxon>
        <taxon>Arthropoda</taxon>
        <taxon>Hexapoda</taxon>
        <taxon>Insecta</taxon>
        <taxon>Pterygota</taxon>
        <taxon>Neoptera</taxon>
        <taxon>Endopterygota</taxon>
        <taxon>Diptera</taxon>
        <taxon>Brachycera</taxon>
        <taxon>Muscomorpha</taxon>
        <taxon>Hippoboscoidea</taxon>
        <taxon>Glossinidae</taxon>
        <taxon>Glossina</taxon>
    </lineage>
</organism>
<dbReference type="EMBL" id="JXJN01006781">
    <property type="status" value="NOT_ANNOTATED_CDS"/>
    <property type="molecule type" value="Genomic_DNA"/>
</dbReference>
<reference evidence="1" key="2">
    <citation type="submission" date="2020-05" db="UniProtKB">
        <authorList>
            <consortium name="EnsemblMetazoa"/>
        </authorList>
    </citation>
    <scope>IDENTIFICATION</scope>
    <source>
        <strain evidence="1">IAEA</strain>
    </source>
</reference>
<sequence length="174" mass="20389">MNGKGLIVRGKHGPTLNQVSDDAENEEVLARKEMYLPVWLFFSRPFQKSDNKQIIDCPSLPEDIQVISLESFTKTKSLFSLEYVFCQGNSLPISIHLKRYLKLLHAKEVHETALDGNKLLRKMKRLKFQRPEFGMEKLEYYKVKLFAIRRSELNASRKYDLQYEERISRTSSLS</sequence>
<dbReference type="Gene3D" id="2.60.40.1360">
    <property type="match status" value="1"/>
</dbReference>
<dbReference type="SUPFAM" id="SSF74650">
    <property type="entry name" value="Galactose mutarotase-like"/>
    <property type="match status" value="1"/>
</dbReference>
<evidence type="ECO:0000313" key="1">
    <source>
        <dbReference type="EnsemblMetazoa" id="GPPI014915-PA"/>
    </source>
</evidence>
<keyword evidence="2" id="KW-1185">Reference proteome</keyword>
<dbReference type="EnsemblMetazoa" id="GPPI014915-RA">
    <property type="protein sequence ID" value="GPPI014915-PA"/>
    <property type="gene ID" value="GPPI014915"/>
</dbReference>
<dbReference type="GO" id="GO:0030246">
    <property type="term" value="F:carbohydrate binding"/>
    <property type="evidence" value="ECO:0007669"/>
    <property type="project" value="InterPro"/>
</dbReference>
<dbReference type="InterPro" id="IPR011013">
    <property type="entry name" value="Gal_mutarotase_sf_dom"/>
</dbReference>
<proteinExistence type="predicted"/>
<accession>A0A1B0B0N2</accession>
<dbReference type="VEuPathDB" id="VectorBase:GPPI014915"/>
<dbReference type="STRING" id="67801.A0A1B0B0N2"/>
<dbReference type="Proteomes" id="UP000092460">
    <property type="component" value="Unassembled WGS sequence"/>
</dbReference>
<name>A0A1B0B0N2_9MUSC</name>
<evidence type="ECO:0000313" key="2">
    <source>
        <dbReference type="Proteomes" id="UP000092460"/>
    </source>
</evidence>
<dbReference type="GO" id="GO:0003824">
    <property type="term" value="F:catalytic activity"/>
    <property type="evidence" value="ECO:0007669"/>
    <property type="project" value="InterPro"/>
</dbReference>
<protein>
    <submittedName>
        <fullName evidence="1">Uncharacterized protein</fullName>
    </submittedName>
</protein>
<dbReference type="GO" id="GO:0005975">
    <property type="term" value="P:carbohydrate metabolic process"/>
    <property type="evidence" value="ECO:0007669"/>
    <property type="project" value="InterPro"/>
</dbReference>
<dbReference type="AlphaFoldDB" id="A0A1B0B0N2"/>
<reference evidence="2" key="1">
    <citation type="submission" date="2015-01" db="EMBL/GenBank/DDBJ databases">
        <authorList>
            <person name="Aksoy S."/>
            <person name="Warren W."/>
            <person name="Wilson R.K."/>
        </authorList>
    </citation>
    <scope>NUCLEOTIDE SEQUENCE [LARGE SCALE GENOMIC DNA]</scope>
    <source>
        <strain evidence="2">IAEA</strain>
    </source>
</reference>